<gene>
    <name evidence="9" type="ORF">FA09DRAFT_327334</name>
</gene>
<reference evidence="9 10" key="1">
    <citation type="journal article" date="2018" name="Mol. Biol. Evol.">
        <title>Broad Genomic Sampling Reveals a Smut Pathogenic Ancestry of the Fungal Clade Ustilaginomycotina.</title>
        <authorList>
            <person name="Kijpornyongpan T."/>
            <person name="Mondo S.J."/>
            <person name="Barry K."/>
            <person name="Sandor L."/>
            <person name="Lee J."/>
            <person name="Lipzen A."/>
            <person name="Pangilinan J."/>
            <person name="LaButti K."/>
            <person name="Hainaut M."/>
            <person name="Henrissat B."/>
            <person name="Grigoriev I.V."/>
            <person name="Spatafora J.W."/>
            <person name="Aime M.C."/>
        </authorList>
    </citation>
    <scope>NUCLEOTIDE SEQUENCE [LARGE SCALE GENOMIC DNA]</scope>
    <source>
        <strain evidence="9 10">MCA 4186</strain>
    </source>
</reference>
<dbReference type="SUPFAM" id="SSF103657">
    <property type="entry name" value="BAR/IMD domain-like"/>
    <property type="match status" value="1"/>
</dbReference>
<dbReference type="Gene3D" id="1.20.1270.60">
    <property type="entry name" value="Arfaptin homology (AH) domain/BAR domain"/>
    <property type="match status" value="1"/>
</dbReference>
<protein>
    <recommendedName>
        <fullName evidence="11">FCH-domain-containing protein</fullName>
    </recommendedName>
</protein>
<dbReference type="EMBL" id="KZ819283">
    <property type="protein sequence ID" value="PWO01407.1"/>
    <property type="molecule type" value="Genomic_DNA"/>
</dbReference>
<dbReference type="InterPro" id="IPR027267">
    <property type="entry name" value="AH/BAR_dom_sf"/>
</dbReference>
<evidence type="ECO:0000256" key="3">
    <source>
        <dbReference type="ARBA" id="ARBA00022833"/>
    </source>
</evidence>
<evidence type="ECO:0000256" key="5">
    <source>
        <dbReference type="PROSITE-ProRule" id="PRU00192"/>
    </source>
</evidence>
<evidence type="ECO:0000256" key="1">
    <source>
        <dbReference type="ARBA" id="ARBA00022443"/>
    </source>
</evidence>
<dbReference type="CDD" id="cd00174">
    <property type="entry name" value="SH3"/>
    <property type="match status" value="1"/>
</dbReference>
<dbReference type="CDD" id="cd20824">
    <property type="entry name" value="C1_SpBZZ1-like"/>
    <property type="match status" value="1"/>
</dbReference>
<keyword evidence="1 5" id="KW-0728">SH3 domain</keyword>
<dbReference type="PANTHER" id="PTHR15735">
    <property type="entry name" value="FCH AND DOUBLE SH3 DOMAINS PROTEIN"/>
    <property type="match status" value="1"/>
</dbReference>
<feature type="region of interest" description="Disordered" evidence="6">
    <location>
        <begin position="456"/>
        <end position="513"/>
    </location>
</feature>
<dbReference type="SUPFAM" id="SSF57889">
    <property type="entry name" value="Cysteine-rich domain"/>
    <property type="match status" value="1"/>
</dbReference>
<dbReference type="GO" id="GO:0030036">
    <property type="term" value="P:actin cytoskeleton organization"/>
    <property type="evidence" value="ECO:0007669"/>
    <property type="project" value="UniProtKB-ARBA"/>
</dbReference>
<dbReference type="Gene3D" id="6.10.140.470">
    <property type="match status" value="1"/>
</dbReference>
<dbReference type="InterPro" id="IPR002219">
    <property type="entry name" value="PKC_DAG/PE"/>
</dbReference>
<evidence type="ECO:0000256" key="6">
    <source>
        <dbReference type="SAM" id="MobiDB-lite"/>
    </source>
</evidence>
<dbReference type="GO" id="GO:0030833">
    <property type="term" value="P:regulation of actin filament polymerization"/>
    <property type="evidence" value="ECO:0007669"/>
    <property type="project" value="TreeGrafter"/>
</dbReference>
<name>A0A316ZKR7_9BASI</name>
<sequence>MTSFGDALPDQLSELLGTAAAQQGLATELANMLAERAALEREYAGRLQAITRKARERRDRRVLEAAVGPEPNRSVSAEEAKDSSLQKYITFVLHTSDGAANRSATLAEQLDSVSNELAAGARKREAVVKKHGAFGTKVLAERDRFHSERTKAKAKYDESCSELESARAKKVSAEGDGKHVDRATKAWKEAEDTMESAKNTYLCAIAVSNRANSHFYKATLPALHDNLQALWTLSSARLVSSLSTASARMLAHEKTLASGEEASIAAAQNVDALADQEFYVKFNQRQHWSEPPPITYEPAPGFYDTEEMKEGDAARVQLQNRLLKARARIDELVPIIEAKRREAEGLERLRAAYEGDSALGNPDDVMDNLLDALRETTALELQVAVCEAEIEECVGVIGEDSSDARPHRFTPHNFTIPTTCGLCQSTMWGISGRNALICKPCGYTCHAKCEAKVPPKCRAGNKPTHRPTGSVSLGRSSTSASTRTTGSRLSMPALASPARAAPPARAVPPPQAAAPAASGTMLYAYDAANEGEVSVQAGEAVEVLADDDGGWLSVRTGAGDSGLVPTSYVDLSGAPAAVPSTVPAAAATQAQGCGEFVVALFDYKAQDDDELDLVAGELVELTTAGLTYADGWAQGIKVGRVGVFPKTYVRPDDEE</sequence>
<dbReference type="STRING" id="58919.A0A316ZKR7"/>
<dbReference type="GeneID" id="37268915"/>
<accession>A0A316ZKR7</accession>
<evidence type="ECO:0000259" key="8">
    <source>
        <dbReference type="PROSITE" id="PS50081"/>
    </source>
</evidence>
<dbReference type="AlphaFoldDB" id="A0A316ZKR7"/>
<dbReference type="InterPro" id="IPR036028">
    <property type="entry name" value="SH3-like_dom_sf"/>
</dbReference>
<dbReference type="PROSITE" id="PS00479">
    <property type="entry name" value="ZF_DAG_PE_1"/>
    <property type="match status" value="1"/>
</dbReference>
<feature type="domain" description="SH3" evidence="7">
    <location>
        <begin position="514"/>
        <end position="574"/>
    </location>
</feature>
<dbReference type="GO" id="GO:0030864">
    <property type="term" value="C:cortical actin cytoskeleton"/>
    <property type="evidence" value="ECO:0007669"/>
    <property type="project" value="UniProtKB-ARBA"/>
</dbReference>
<keyword evidence="3" id="KW-0862">Zinc</keyword>
<evidence type="ECO:0008006" key="11">
    <source>
        <dbReference type="Google" id="ProtNLM"/>
    </source>
</evidence>
<dbReference type="GO" id="GO:0046872">
    <property type="term" value="F:metal ion binding"/>
    <property type="evidence" value="ECO:0007669"/>
    <property type="project" value="UniProtKB-KW"/>
</dbReference>
<feature type="domain" description="SH3" evidence="7">
    <location>
        <begin position="592"/>
        <end position="654"/>
    </location>
</feature>
<dbReference type="Gene3D" id="3.30.60.20">
    <property type="match status" value="1"/>
</dbReference>
<dbReference type="InterPro" id="IPR001452">
    <property type="entry name" value="SH3_domain"/>
</dbReference>
<keyword evidence="4" id="KW-0175">Coiled coil</keyword>
<proteinExistence type="predicted"/>
<dbReference type="SMART" id="SM00055">
    <property type="entry name" value="FCH"/>
    <property type="match status" value="1"/>
</dbReference>
<evidence type="ECO:0000256" key="4">
    <source>
        <dbReference type="ARBA" id="ARBA00023054"/>
    </source>
</evidence>
<organism evidence="9 10">
    <name type="scientific">Tilletiopsis washingtonensis</name>
    <dbReference type="NCBI Taxonomy" id="58919"/>
    <lineage>
        <taxon>Eukaryota</taxon>
        <taxon>Fungi</taxon>
        <taxon>Dikarya</taxon>
        <taxon>Basidiomycota</taxon>
        <taxon>Ustilaginomycotina</taxon>
        <taxon>Exobasidiomycetes</taxon>
        <taxon>Entylomatales</taxon>
        <taxon>Entylomatales incertae sedis</taxon>
        <taxon>Tilletiopsis</taxon>
    </lineage>
</organism>
<dbReference type="InterPro" id="IPR035459">
    <property type="entry name" value="Bzz1_SH3_1"/>
</dbReference>
<dbReference type="Pfam" id="PF00130">
    <property type="entry name" value="C1_1"/>
    <property type="match status" value="1"/>
</dbReference>
<feature type="compositionally biased region" description="Low complexity" evidence="6">
    <location>
        <begin position="468"/>
        <end position="504"/>
    </location>
</feature>
<dbReference type="PROSITE" id="PS50081">
    <property type="entry name" value="ZF_DAG_PE_2"/>
    <property type="match status" value="1"/>
</dbReference>
<evidence type="ECO:0000259" key="7">
    <source>
        <dbReference type="PROSITE" id="PS50002"/>
    </source>
</evidence>
<dbReference type="InterPro" id="IPR001060">
    <property type="entry name" value="FCH_dom"/>
</dbReference>
<dbReference type="SMART" id="SM00326">
    <property type="entry name" value="SH3"/>
    <property type="match status" value="2"/>
</dbReference>
<keyword evidence="2" id="KW-0479">Metal-binding</keyword>
<dbReference type="InterPro" id="IPR057870">
    <property type="entry name" value="HR1_TOCA"/>
</dbReference>
<feature type="domain" description="Phorbol-ester/DAG-type" evidence="8">
    <location>
        <begin position="406"/>
        <end position="457"/>
    </location>
</feature>
<evidence type="ECO:0000313" key="10">
    <source>
        <dbReference type="Proteomes" id="UP000245946"/>
    </source>
</evidence>
<dbReference type="PROSITE" id="PS50002">
    <property type="entry name" value="SH3"/>
    <property type="match status" value="2"/>
</dbReference>
<dbReference type="RefSeq" id="XP_025601685.1">
    <property type="nucleotide sequence ID" value="XM_025741371.1"/>
</dbReference>
<dbReference type="InterPro" id="IPR046349">
    <property type="entry name" value="C1-like_sf"/>
</dbReference>
<evidence type="ECO:0000256" key="2">
    <source>
        <dbReference type="ARBA" id="ARBA00022723"/>
    </source>
</evidence>
<evidence type="ECO:0000313" key="9">
    <source>
        <dbReference type="EMBL" id="PWO01407.1"/>
    </source>
</evidence>
<dbReference type="OrthoDB" id="8783038at2759"/>
<dbReference type="Proteomes" id="UP000245946">
    <property type="component" value="Unassembled WGS sequence"/>
</dbReference>
<dbReference type="Pfam" id="PF14604">
    <property type="entry name" value="SH3_9"/>
    <property type="match status" value="2"/>
</dbReference>
<dbReference type="Pfam" id="PF25610">
    <property type="entry name" value="HR1_TOCA"/>
    <property type="match status" value="1"/>
</dbReference>
<dbReference type="CDD" id="cd11912">
    <property type="entry name" value="SH3_Bzz1_1"/>
    <property type="match status" value="1"/>
</dbReference>
<keyword evidence="10" id="KW-1185">Reference proteome</keyword>
<dbReference type="SMART" id="SM00109">
    <property type="entry name" value="C1"/>
    <property type="match status" value="1"/>
</dbReference>
<dbReference type="Gene3D" id="2.30.30.40">
    <property type="entry name" value="SH3 Domains"/>
    <property type="match status" value="2"/>
</dbReference>
<dbReference type="PANTHER" id="PTHR15735:SF21">
    <property type="entry name" value="PROTEIN NERVOUS WRECK"/>
    <property type="match status" value="1"/>
</dbReference>
<dbReference type="SUPFAM" id="SSF50044">
    <property type="entry name" value="SH3-domain"/>
    <property type="match status" value="2"/>
</dbReference>